<dbReference type="Gene3D" id="1.10.8.60">
    <property type="match status" value="1"/>
</dbReference>
<evidence type="ECO:0000313" key="7">
    <source>
        <dbReference type="EMBL" id="BCS95451.1"/>
    </source>
</evidence>
<evidence type="ECO:0000256" key="1">
    <source>
        <dbReference type="ARBA" id="ARBA00022741"/>
    </source>
</evidence>
<dbReference type="CDD" id="cd00009">
    <property type="entry name" value="AAA"/>
    <property type="match status" value="1"/>
</dbReference>
<evidence type="ECO:0000259" key="6">
    <source>
        <dbReference type="PROSITE" id="PS50045"/>
    </source>
</evidence>
<keyword evidence="5" id="KW-0804">Transcription</keyword>
<dbReference type="Pfam" id="PF00158">
    <property type="entry name" value="Sigma54_activat"/>
    <property type="match status" value="1"/>
</dbReference>
<dbReference type="Gene3D" id="1.10.10.60">
    <property type="entry name" value="Homeodomain-like"/>
    <property type="match status" value="1"/>
</dbReference>
<dbReference type="PANTHER" id="PTHR32071:SF117">
    <property type="entry name" value="PTS-DEPENDENT DIHYDROXYACETONE KINASE OPERON REGULATORY PROTEIN-RELATED"/>
    <property type="match status" value="1"/>
</dbReference>
<dbReference type="PANTHER" id="PTHR32071">
    <property type="entry name" value="TRANSCRIPTIONAL REGULATORY PROTEIN"/>
    <property type="match status" value="1"/>
</dbReference>
<keyword evidence="4" id="KW-0238">DNA-binding</keyword>
<evidence type="ECO:0000256" key="3">
    <source>
        <dbReference type="ARBA" id="ARBA00023015"/>
    </source>
</evidence>
<dbReference type="InterPro" id="IPR002078">
    <property type="entry name" value="Sigma_54_int"/>
</dbReference>
<dbReference type="InterPro" id="IPR027417">
    <property type="entry name" value="P-loop_NTPase"/>
</dbReference>
<dbReference type="RefSeq" id="WP_236891698.1">
    <property type="nucleotide sequence ID" value="NZ_AP024488.1"/>
</dbReference>
<dbReference type="PROSITE" id="PS00688">
    <property type="entry name" value="SIGMA54_INTERACT_3"/>
    <property type="match status" value="1"/>
</dbReference>
<dbReference type="InterPro" id="IPR025943">
    <property type="entry name" value="Sigma_54_int_dom_ATP-bd_2"/>
</dbReference>
<protein>
    <submittedName>
        <fullName evidence="7">ATPase AAA</fullName>
    </submittedName>
</protein>
<dbReference type="PROSITE" id="PS50045">
    <property type="entry name" value="SIGMA54_INTERACT_4"/>
    <property type="match status" value="1"/>
</dbReference>
<evidence type="ECO:0000256" key="4">
    <source>
        <dbReference type="ARBA" id="ARBA00023125"/>
    </source>
</evidence>
<proteinExistence type="predicted"/>
<evidence type="ECO:0000256" key="5">
    <source>
        <dbReference type="ARBA" id="ARBA00023163"/>
    </source>
</evidence>
<dbReference type="InterPro" id="IPR058031">
    <property type="entry name" value="AAA_lid_NorR"/>
</dbReference>
<feature type="domain" description="Sigma-54 factor interaction" evidence="6">
    <location>
        <begin position="204"/>
        <end position="434"/>
    </location>
</feature>
<evidence type="ECO:0000313" key="8">
    <source>
        <dbReference type="Proteomes" id="UP001320148"/>
    </source>
</evidence>
<dbReference type="SMART" id="SM00382">
    <property type="entry name" value="AAA"/>
    <property type="match status" value="1"/>
</dbReference>
<keyword evidence="2" id="KW-0067">ATP-binding</keyword>
<dbReference type="PROSITE" id="PS00676">
    <property type="entry name" value="SIGMA54_INTERACT_2"/>
    <property type="match status" value="1"/>
</dbReference>
<gene>
    <name evidence="7" type="ORF">DSLASN_10830</name>
</gene>
<dbReference type="PROSITE" id="PS00675">
    <property type="entry name" value="SIGMA54_INTERACT_1"/>
    <property type="match status" value="1"/>
</dbReference>
<dbReference type="EMBL" id="AP024488">
    <property type="protein sequence ID" value="BCS95451.1"/>
    <property type="molecule type" value="Genomic_DNA"/>
</dbReference>
<dbReference type="InterPro" id="IPR025944">
    <property type="entry name" value="Sigma_54_int_dom_CS"/>
</dbReference>
<evidence type="ECO:0000256" key="2">
    <source>
        <dbReference type="ARBA" id="ARBA00022840"/>
    </source>
</evidence>
<keyword evidence="1" id="KW-0547">Nucleotide-binding</keyword>
<keyword evidence="8" id="KW-1185">Reference proteome</keyword>
<organism evidence="7 8">
    <name type="scientific">Desulfoluna limicola</name>
    <dbReference type="NCBI Taxonomy" id="2810562"/>
    <lineage>
        <taxon>Bacteria</taxon>
        <taxon>Pseudomonadati</taxon>
        <taxon>Thermodesulfobacteriota</taxon>
        <taxon>Desulfobacteria</taxon>
        <taxon>Desulfobacterales</taxon>
        <taxon>Desulfolunaceae</taxon>
        <taxon>Desulfoluna</taxon>
    </lineage>
</organism>
<dbReference type="Gene3D" id="3.40.50.300">
    <property type="entry name" value="P-loop containing nucleotide triphosphate hydrolases"/>
    <property type="match status" value="1"/>
</dbReference>
<keyword evidence="3" id="KW-0805">Transcription regulation</keyword>
<dbReference type="InterPro" id="IPR025662">
    <property type="entry name" value="Sigma_54_int_dom_ATP-bd_1"/>
</dbReference>
<dbReference type="InterPro" id="IPR003593">
    <property type="entry name" value="AAA+_ATPase"/>
</dbReference>
<name>A0ABM7PEF6_9BACT</name>
<dbReference type="SUPFAM" id="SSF52540">
    <property type="entry name" value="P-loop containing nucleoside triphosphate hydrolases"/>
    <property type="match status" value="1"/>
</dbReference>
<sequence length="521" mass="57969">MAQDENRLVRDITQSLYSSLEIEKSLHETLLLLKEYLPLDLVHVFIMDTSAHTLRYLAEATAKRGTLIDERIQLSPDHVAEIRGHAHGDVHILNSSESPTLQSIQDHFSRRIFKPMYNGREPFSVMTMGFDIVPPLVGGFGMVAGGEGVYSESHVACLKLIRRPLIGAVLNLLHHRDLVCKNERLFTEKKQLENRLGHDPAGRIIGADTGLKEVSAMVSQVAALDSQVLILGETGTGKEVVANAIHQASKRSDGPMIRVNCGAIAESLMDSELFGHEKGAFTGATRLKRGYFEQADGGTIFLDEIGELPLAAQVKLLRVLQTMEFNRVGGSWPVSVDVRVVVATNRDLFGMVTDKRFREDLWFRLNVFPIRIPPLRDRKQDIKALADTFVVRKAREMNMEPPPRLTDSAIRQLTAYDWPGNIRELQNVIERALILGRGRILSFETLTWESTPSPETGQPSTPHGTFATMDEAIKTHIQDALALTNCKIEGPGGTAELLAMNPSTLRSRMKKYGIEIQKRSG</sequence>
<reference evidence="7 8" key="1">
    <citation type="submission" date="2021-02" db="EMBL/GenBank/DDBJ databases">
        <title>Complete genome of Desulfoluna sp. strain ASN36.</title>
        <authorList>
            <person name="Takahashi A."/>
            <person name="Kojima H."/>
            <person name="Fukui M."/>
        </authorList>
    </citation>
    <scope>NUCLEOTIDE SEQUENCE [LARGE SCALE GENOMIC DNA]</scope>
    <source>
        <strain evidence="7 8">ASN36</strain>
    </source>
</reference>
<dbReference type="Pfam" id="PF25601">
    <property type="entry name" value="AAA_lid_14"/>
    <property type="match status" value="1"/>
</dbReference>
<accession>A0ABM7PEF6</accession>
<dbReference type="Proteomes" id="UP001320148">
    <property type="component" value="Chromosome"/>
</dbReference>